<evidence type="ECO:0000313" key="3">
    <source>
        <dbReference type="WBParaSite" id="EN70_566"/>
    </source>
</evidence>
<accession>A0A1S0U1L8</accession>
<dbReference type="CTD" id="9942322"/>
<dbReference type="EMBL" id="JH712066">
    <property type="protein sequence ID" value="EFO23568.2"/>
    <property type="molecule type" value="Genomic_DNA"/>
</dbReference>
<dbReference type="WBParaSite" id="EN70_566">
    <property type="protein sequence ID" value="EN70_566"/>
    <property type="gene ID" value="EN70_566"/>
</dbReference>
<sequence>MTIKASRFINTLMDARLFQVCSSAAYNAKMISRLIIAPSIELRMLSSPSVLGNGSRTFLFRSRLPQVDVQSPYADPTRIRVEAPDDVFITVKSPEENIALDLPNPLVGLFTKLSTFTKKLSCFGVNQKEKR</sequence>
<reference evidence="3" key="2">
    <citation type="submission" date="2016-11" db="UniProtKB">
        <authorList>
            <consortium name="WormBaseParasite"/>
        </authorList>
    </citation>
    <scope>IDENTIFICATION</scope>
</reference>
<dbReference type="OrthoDB" id="5860321at2759"/>
<dbReference type="GeneID" id="9942322"/>
<reference evidence="1 2" key="1">
    <citation type="submission" date="2012-04" db="EMBL/GenBank/DDBJ databases">
        <title>The Genome Sequence of Loa loa.</title>
        <authorList>
            <consortium name="The Broad Institute Genome Sequencing Platform"/>
            <consortium name="Broad Institute Genome Sequencing Center for Infectious Disease"/>
            <person name="Nutman T.B."/>
            <person name="Fink D.L."/>
            <person name="Russ C."/>
            <person name="Young S."/>
            <person name="Zeng Q."/>
            <person name="Gargeya S."/>
            <person name="Alvarado L."/>
            <person name="Berlin A."/>
            <person name="Chapman S.B."/>
            <person name="Chen Z."/>
            <person name="Freedman E."/>
            <person name="Gellesch M."/>
            <person name="Goldberg J."/>
            <person name="Griggs A."/>
            <person name="Gujja S."/>
            <person name="Heilman E.R."/>
            <person name="Heiman D."/>
            <person name="Howarth C."/>
            <person name="Mehta T."/>
            <person name="Neiman D."/>
            <person name="Pearson M."/>
            <person name="Roberts A."/>
            <person name="Saif S."/>
            <person name="Shea T."/>
            <person name="Shenoy N."/>
            <person name="Sisk P."/>
            <person name="Stolte C."/>
            <person name="Sykes S."/>
            <person name="White J."/>
            <person name="Yandava C."/>
            <person name="Haas B."/>
            <person name="Henn M.R."/>
            <person name="Nusbaum C."/>
            <person name="Birren B."/>
        </authorList>
    </citation>
    <scope>NUCLEOTIDE SEQUENCE [LARGE SCALE GENOMIC DNA]</scope>
</reference>
<dbReference type="KEGG" id="loa:LOAG_04918"/>
<accession>A0A1I7VS29</accession>
<dbReference type="RefSeq" id="XP_020302979.1">
    <property type="nucleotide sequence ID" value="XM_020446712.1"/>
</dbReference>
<name>A0A1I7VS29_LOALO</name>
<evidence type="ECO:0000313" key="2">
    <source>
        <dbReference type="Proteomes" id="UP000095285"/>
    </source>
</evidence>
<dbReference type="AlphaFoldDB" id="A0A1I7VS29"/>
<evidence type="ECO:0000313" key="1">
    <source>
        <dbReference type="EMBL" id="EFO23568.2"/>
    </source>
</evidence>
<gene>
    <name evidence="1 3" type="ORF">LOAG_04918</name>
</gene>
<dbReference type="Proteomes" id="UP000095285">
    <property type="component" value="Unassembled WGS sequence"/>
</dbReference>
<proteinExistence type="predicted"/>
<dbReference type="InParanoid" id="A0A1I7VS29"/>
<organism evidence="2 3">
    <name type="scientific">Loa loa</name>
    <name type="common">Eye worm</name>
    <name type="synonym">Filaria loa</name>
    <dbReference type="NCBI Taxonomy" id="7209"/>
    <lineage>
        <taxon>Eukaryota</taxon>
        <taxon>Metazoa</taxon>
        <taxon>Ecdysozoa</taxon>
        <taxon>Nematoda</taxon>
        <taxon>Chromadorea</taxon>
        <taxon>Rhabditida</taxon>
        <taxon>Spirurina</taxon>
        <taxon>Spiruromorpha</taxon>
        <taxon>Filarioidea</taxon>
        <taxon>Onchocercidae</taxon>
        <taxon>Loa</taxon>
    </lineage>
</organism>
<protein>
    <submittedName>
        <fullName evidence="1 3">Uncharacterized protein</fullName>
    </submittedName>
</protein>
<keyword evidence="2" id="KW-1185">Reference proteome</keyword>
<dbReference type="OMA" id="CSTESRM"/>